<name>A0A9N9XUL1_9HYPO</name>
<evidence type="ECO:0000256" key="2">
    <source>
        <dbReference type="ARBA" id="ARBA00022840"/>
    </source>
</evidence>
<dbReference type="Gene3D" id="3.40.50.10810">
    <property type="entry name" value="Tandem AAA-ATPase domain"/>
    <property type="match status" value="1"/>
</dbReference>
<dbReference type="InterPro" id="IPR038718">
    <property type="entry name" value="SNF2-like_sf"/>
</dbReference>
<protein>
    <recommendedName>
        <fullName evidence="3">SNF2 N-terminal domain-containing protein</fullName>
    </recommendedName>
</protein>
<dbReference type="InterPro" id="IPR027417">
    <property type="entry name" value="P-loop_NTPase"/>
</dbReference>
<feature type="domain" description="SNF2 N-terminal" evidence="3">
    <location>
        <begin position="111"/>
        <end position="165"/>
    </location>
</feature>
<proteinExistence type="predicted"/>
<gene>
    <name evidence="4" type="ORF">CBYS24578_00000096</name>
</gene>
<reference evidence="4 5" key="2">
    <citation type="submission" date="2021-10" db="EMBL/GenBank/DDBJ databases">
        <authorList>
            <person name="Piombo E."/>
        </authorList>
    </citation>
    <scope>NUCLEOTIDE SEQUENCE [LARGE SCALE GENOMIC DNA]</scope>
</reference>
<evidence type="ECO:0000259" key="3">
    <source>
        <dbReference type="Pfam" id="PF00176"/>
    </source>
</evidence>
<keyword evidence="2" id="KW-0067">ATP-binding</keyword>
<dbReference type="EMBL" id="CABFNO020001240">
    <property type="protein sequence ID" value="CAG9970735.1"/>
    <property type="molecule type" value="Genomic_DNA"/>
</dbReference>
<dbReference type="InterPro" id="IPR000330">
    <property type="entry name" value="SNF2_N"/>
</dbReference>
<dbReference type="GO" id="GO:0005524">
    <property type="term" value="F:ATP binding"/>
    <property type="evidence" value="ECO:0007669"/>
    <property type="project" value="InterPro"/>
</dbReference>
<evidence type="ECO:0000313" key="5">
    <source>
        <dbReference type="Proteomes" id="UP000754883"/>
    </source>
</evidence>
<keyword evidence="1" id="KW-0547">Nucleotide-binding</keyword>
<evidence type="ECO:0000313" key="4">
    <source>
        <dbReference type="EMBL" id="CAG9970735.1"/>
    </source>
</evidence>
<dbReference type="AlphaFoldDB" id="A0A9N9XUL1"/>
<reference evidence="5" key="1">
    <citation type="submission" date="2019-06" db="EMBL/GenBank/DDBJ databases">
        <authorList>
            <person name="Broberg M."/>
        </authorList>
    </citation>
    <scope>NUCLEOTIDE SEQUENCE [LARGE SCALE GENOMIC DNA]</scope>
</reference>
<sequence>MPTLEEITKEASQAVDECVRECQRYFARAPGDRIKILEAILKKHELRRRYPPGYHFQHFDTDSAHKEHIRAVLEGSDSEDGPVDDARNDPLNESLRTLVNYTYGPLHSQLLKIAAVIIDESHLAKRLDSQLNEGIRSLPYLHAILLTGTPIYNTWRDQCGQLALLTGCRAFRINETEFRDIAGDIIDDPQSPGCLFMKRLLAGAMIARPLDVIKLPPTEVHKVSFGFDCHRFILIVIETHVSRGRKLLPKAAQPRNRAIQDQLKAQPFGHLTRVQQYAACPVVLKAQDCMDRQTQMDELTRDEFLEFRQDCRDPSRLKLVIPAASRRGSPDDESENGLFLRNDNHFNDDHINEQDMVNIAAQESLDEGFIYADDQNDEIYDPEIGDVELVDEIEYEQGTLDDEGKKTGPQERRQTTSNYAFTIQWKRKLNTFPDIEIFTPRVQAVVPTVKRIADEFLGEGMVIASSPLLFLDVIQEASDRLTREDEVLQFKLSEFNGTVDIDQRATTISEFNESDNHTRALLVTAGVGGFIGRVRRIPQRRKNVVKKKQVITMLEKHLVRKDTQVIIQERQPDSTGLGQFLLNGEKHNS</sequence>
<dbReference type="OrthoDB" id="5105430at2759"/>
<keyword evidence="5" id="KW-1185">Reference proteome</keyword>
<comment type="caution">
    <text evidence="4">The sequence shown here is derived from an EMBL/GenBank/DDBJ whole genome shotgun (WGS) entry which is preliminary data.</text>
</comment>
<accession>A0A9N9XUL1</accession>
<evidence type="ECO:0000256" key="1">
    <source>
        <dbReference type="ARBA" id="ARBA00022741"/>
    </source>
</evidence>
<dbReference type="Pfam" id="PF00176">
    <property type="entry name" value="SNF2-rel_dom"/>
    <property type="match status" value="1"/>
</dbReference>
<organism evidence="4 5">
    <name type="scientific">Clonostachys byssicola</name>
    <dbReference type="NCBI Taxonomy" id="160290"/>
    <lineage>
        <taxon>Eukaryota</taxon>
        <taxon>Fungi</taxon>
        <taxon>Dikarya</taxon>
        <taxon>Ascomycota</taxon>
        <taxon>Pezizomycotina</taxon>
        <taxon>Sordariomycetes</taxon>
        <taxon>Hypocreomycetidae</taxon>
        <taxon>Hypocreales</taxon>
        <taxon>Bionectriaceae</taxon>
        <taxon>Clonostachys</taxon>
    </lineage>
</organism>
<dbReference type="Proteomes" id="UP000754883">
    <property type="component" value="Unassembled WGS sequence"/>
</dbReference>
<dbReference type="SUPFAM" id="SSF52540">
    <property type="entry name" value="P-loop containing nucleoside triphosphate hydrolases"/>
    <property type="match status" value="2"/>
</dbReference>